<gene>
    <name evidence="2" type="ORF">AB5J51_02100</name>
</gene>
<organism evidence="2">
    <name type="scientific">Streptomyces sp. R33</name>
    <dbReference type="NCBI Taxonomy" id="3238629"/>
    <lineage>
        <taxon>Bacteria</taxon>
        <taxon>Bacillati</taxon>
        <taxon>Actinomycetota</taxon>
        <taxon>Actinomycetes</taxon>
        <taxon>Kitasatosporales</taxon>
        <taxon>Streptomycetaceae</taxon>
        <taxon>Streptomyces</taxon>
    </lineage>
</organism>
<dbReference type="SMART" id="SM00347">
    <property type="entry name" value="HTH_MARR"/>
    <property type="match status" value="1"/>
</dbReference>
<feature type="domain" description="HTH marR-type" evidence="1">
    <location>
        <begin position="1"/>
        <end position="102"/>
    </location>
</feature>
<dbReference type="Gene3D" id="2.60.120.10">
    <property type="entry name" value="Jelly Rolls"/>
    <property type="match status" value="1"/>
</dbReference>
<dbReference type="InterPro" id="IPR013096">
    <property type="entry name" value="Cupin_2"/>
</dbReference>
<dbReference type="PANTHER" id="PTHR36440:SF1">
    <property type="entry name" value="PUTATIVE (AFU_ORTHOLOGUE AFUA_8G07350)-RELATED"/>
    <property type="match status" value="1"/>
</dbReference>
<sequence length="271" mass="29249">MAPDGASPSGPVIARRLAAPLGISRVAVSKSPARLQERGHIRRTPSAADRRSVEVVITEAGEQDIDALLPRPLEREVELLADLGEDRAQVAAALARLAQVLQAQTQTAEPSPSREAGTVMSRERFIKLLPGERRPGRIPLPPPFQIKARTEDTEGRLSLLEVTLVRDIPRHTHHLDDEMIYVLEGELGVHFDGEDQTVPAGSFVLLPKGVPHALSRAADAPPRVLQISSPGGWECYLEDLAEAGPATSPDGSFTPATLNPIAARHGIQYEE</sequence>
<dbReference type="AlphaFoldDB" id="A0AB39YGU5"/>
<dbReference type="InterPro" id="IPR053146">
    <property type="entry name" value="QDO-like"/>
</dbReference>
<dbReference type="SUPFAM" id="SSF46785">
    <property type="entry name" value="Winged helix' DNA-binding domain"/>
    <property type="match status" value="1"/>
</dbReference>
<protein>
    <submittedName>
        <fullName evidence="2">Cupin domain-containing protein</fullName>
    </submittedName>
</protein>
<dbReference type="EMBL" id="CP165727">
    <property type="protein sequence ID" value="XDV68711.1"/>
    <property type="molecule type" value="Genomic_DNA"/>
</dbReference>
<dbReference type="InterPro" id="IPR011051">
    <property type="entry name" value="RmlC_Cupin_sf"/>
</dbReference>
<evidence type="ECO:0000259" key="1">
    <source>
        <dbReference type="PROSITE" id="PS50995"/>
    </source>
</evidence>
<dbReference type="InterPro" id="IPR036388">
    <property type="entry name" value="WH-like_DNA-bd_sf"/>
</dbReference>
<name>A0AB39YGU5_9ACTN</name>
<dbReference type="InterPro" id="IPR014710">
    <property type="entry name" value="RmlC-like_jellyroll"/>
</dbReference>
<dbReference type="PANTHER" id="PTHR36440">
    <property type="entry name" value="PUTATIVE (AFU_ORTHOLOGUE AFUA_8G07350)-RELATED"/>
    <property type="match status" value="1"/>
</dbReference>
<dbReference type="Pfam" id="PF07883">
    <property type="entry name" value="Cupin_2"/>
    <property type="match status" value="1"/>
</dbReference>
<accession>A0AB39YGU5</accession>
<dbReference type="SUPFAM" id="SSF51182">
    <property type="entry name" value="RmlC-like cupins"/>
    <property type="match status" value="1"/>
</dbReference>
<proteinExistence type="predicted"/>
<dbReference type="InterPro" id="IPR000835">
    <property type="entry name" value="HTH_MarR-typ"/>
</dbReference>
<reference evidence="2" key="1">
    <citation type="submission" date="2024-08" db="EMBL/GenBank/DDBJ databases">
        <authorList>
            <person name="Yu S.T."/>
        </authorList>
    </citation>
    <scope>NUCLEOTIDE SEQUENCE</scope>
    <source>
        <strain evidence="2">R33</strain>
    </source>
</reference>
<dbReference type="Pfam" id="PF12802">
    <property type="entry name" value="MarR_2"/>
    <property type="match status" value="1"/>
</dbReference>
<dbReference type="GO" id="GO:0003700">
    <property type="term" value="F:DNA-binding transcription factor activity"/>
    <property type="evidence" value="ECO:0007669"/>
    <property type="project" value="InterPro"/>
</dbReference>
<dbReference type="PROSITE" id="PS50995">
    <property type="entry name" value="HTH_MARR_2"/>
    <property type="match status" value="1"/>
</dbReference>
<dbReference type="RefSeq" id="WP_369780197.1">
    <property type="nucleotide sequence ID" value="NZ_CP165727.1"/>
</dbReference>
<dbReference type="InterPro" id="IPR036390">
    <property type="entry name" value="WH_DNA-bd_sf"/>
</dbReference>
<dbReference type="Gene3D" id="1.10.10.10">
    <property type="entry name" value="Winged helix-like DNA-binding domain superfamily/Winged helix DNA-binding domain"/>
    <property type="match status" value="1"/>
</dbReference>
<evidence type="ECO:0000313" key="2">
    <source>
        <dbReference type="EMBL" id="XDV68711.1"/>
    </source>
</evidence>